<feature type="region of interest" description="Disordered" evidence="1">
    <location>
        <begin position="145"/>
        <end position="187"/>
    </location>
</feature>
<dbReference type="Gene3D" id="2.40.50.140">
    <property type="entry name" value="Nucleic acid-binding proteins"/>
    <property type="match status" value="1"/>
</dbReference>
<evidence type="ECO:0000313" key="3">
    <source>
        <dbReference type="Proteomes" id="UP001430848"/>
    </source>
</evidence>
<keyword evidence="3" id="KW-1185">Reference proteome</keyword>
<protein>
    <recommendedName>
        <fullName evidence="4">Nucleic acid-binding, OB-fold protein</fullName>
    </recommendedName>
</protein>
<name>A0ABR1NPN5_DIAER</name>
<accession>A0ABR1NPN5</accession>
<feature type="compositionally biased region" description="Polar residues" evidence="1">
    <location>
        <begin position="170"/>
        <end position="179"/>
    </location>
</feature>
<organism evidence="2 3">
    <name type="scientific">Diaporthe eres</name>
    <name type="common">Phomopsis oblonga</name>
    <dbReference type="NCBI Taxonomy" id="83184"/>
    <lineage>
        <taxon>Eukaryota</taxon>
        <taxon>Fungi</taxon>
        <taxon>Dikarya</taxon>
        <taxon>Ascomycota</taxon>
        <taxon>Pezizomycotina</taxon>
        <taxon>Sordariomycetes</taxon>
        <taxon>Sordariomycetidae</taxon>
        <taxon>Diaporthales</taxon>
        <taxon>Diaporthaceae</taxon>
        <taxon>Diaporthe</taxon>
        <taxon>Diaporthe eres species complex</taxon>
    </lineage>
</organism>
<gene>
    <name evidence="2" type="ORF">SLS63_013020</name>
</gene>
<dbReference type="InterPro" id="IPR012340">
    <property type="entry name" value="NA-bd_OB-fold"/>
</dbReference>
<dbReference type="Proteomes" id="UP001430848">
    <property type="component" value="Unassembled WGS sequence"/>
</dbReference>
<evidence type="ECO:0008006" key="4">
    <source>
        <dbReference type="Google" id="ProtNLM"/>
    </source>
</evidence>
<dbReference type="EMBL" id="JAKNSF020000160">
    <property type="protein sequence ID" value="KAK7710157.1"/>
    <property type="molecule type" value="Genomic_DNA"/>
</dbReference>
<dbReference type="SUPFAM" id="SSF50249">
    <property type="entry name" value="Nucleic acid-binding proteins"/>
    <property type="match status" value="1"/>
</dbReference>
<feature type="compositionally biased region" description="Basic residues" evidence="1">
    <location>
        <begin position="400"/>
        <end position="413"/>
    </location>
</feature>
<evidence type="ECO:0000256" key="1">
    <source>
        <dbReference type="SAM" id="MobiDB-lite"/>
    </source>
</evidence>
<comment type="caution">
    <text evidence="2">The sequence shown here is derived from an EMBL/GenBank/DDBJ whole genome shotgun (WGS) entry which is preliminary data.</text>
</comment>
<evidence type="ECO:0000313" key="2">
    <source>
        <dbReference type="EMBL" id="KAK7710157.1"/>
    </source>
</evidence>
<proteinExistence type="predicted"/>
<sequence length="427" mass="45709">MARLTTCIVLAGAPEADRLDWSTPGLLQTFQDSIAAFALLPHQPDHAPPSSTASQDKSFLDMPVWRSLSLQRTHVPTGFSQQHDLNIVSHFPASADFLTTTGISFEAASQGMSQDDAAVHESRILDEWYEHSLALHDDLASSQLVPRDSQGHHGDGSNGDEPSSVGGTDYSKSISITTSDEGDTTTVLTADDDATIVVRTPLQPGRHRTGASASDHLSDLEDIPPARYLESIQPQTMTVTLIAGIISIATPRIVQTRFGTARSLVEVLIGDETKSGFSVTFWLSAADCGGNSGPGSGGPLAGLRAQDVVLMRNVALNVFRGKVYGGSLPRGMTGVYLLHRGRRLGAGDDGGHYSGADLAKAGRRGARTVHPQLEKTRRVRDWVLKFVGGGRPSGGDVRATRRSARTRKGKQRAAPRDWNQPPPLDSQ</sequence>
<feature type="region of interest" description="Disordered" evidence="1">
    <location>
        <begin position="390"/>
        <end position="427"/>
    </location>
</feature>
<reference evidence="2 3" key="1">
    <citation type="submission" date="2024-02" db="EMBL/GenBank/DDBJ databases">
        <title>De novo assembly and annotation of 12 fungi associated with fruit tree decline syndrome in Ontario, Canada.</title>
        <authorList>
            <person name="Sulman M."/>
            <person name="Ellouze W."/>
            <person name="Ilyukhin E."/>
        </authorList>
    </citation>
    <scope>NUCLEOTIDE SEQUENCE [LARGE SCALE GENOMIC DNA]</scope>
    <source>
        <strain evidence="2 3">M169</strain>
    </source>
</reference>
<feature type="region of interest" description="Disordered" evidence="1">
    <location>
        <begin position="200"/>
        <end position="219"/>
    </location>
</feature>